<dbReference type="GO" id="GO:0031119">
    <property type="term" value="P:tRNA pseudouridine synthesis"/>
    <property type="evidence" value="ECO:0007669"/>
    <property type="project" value="UniProtKB-UniRule"/>
</dbReference>
<feature type="active site" description="Nucleophile" evidence="5">
    <location>
        <position position="38"/>
    </location>
</feature>
<dbReference type="STRING" id="1291743.LOSG293_210070"/>
<evidence type="ECO:0000256" key="4">
    <source>
        <dbReference type="ARBA" id="ARBA00023235"/>
    </source>
</evidence>
<name>A0A081BJG5_9LACO</name>
<organism evidence="8 9">
    <name type="scientific">Secundilactobacillus oryzae JCM 18671</name>
    <dbReference type="NCBI Taxonomy" id="1291743"/>
    <lineage>
        <taxon>Bacteria</taxon>
        <taxon>Bacillati</taxon>
        <taxon>Bacillota</taxon>
        <taxon>Bacilli</taxon>
        <taxon>Lactobacillales</taxon>
        <taxon>Lactobacillaceae</taxon>
        <taxon>Secundilactobacillus</taxon>
    </lineage>
</organism>
<evidence type="ECO:0000313" key="8">
    <source>
        <dbReference type="EMBL" id="GAK48183.1"/>
    </source>
</evidence>
<dbReference type="RefSeq" id="WP_034528377.1">
    <property type="nucleotide sequence ID" value="NZ_BBJM01000021.1"/>
</dbReference>
<proteinExistence type="inferred from homology"/>
<dbReference type="EMBL" id="BBJM01000021">
    <property type="protein sequence ID" value="GAK48183.1"/>
    <property type="molecule type" value="Genomic_DNA"/>
</dbReference>
<dbReference type="InterPro" id="IPR014780">
    <property type="entry name" value="tRNA_psdUridine_synth_TruB"/>
</dbReference>
<dbReference type="GO" id="GO:1990481">
    <property type="term" value="P:mRNA pseudouridine synthesis"/>
    <property type="evidence" value="ECO:0007669"/>
    <property type="project" value="TreeGrafter"/>
</dbReference>
<comment type="similarity">
    <text evidence="2 5">Belongs to the pseudouridine synthase TruB family. Type 1 subfamily.</text>
</comment>
<protein>
    <recommendedName>
        <fullName evidence="5">tRNA pseudouridine synthase B</fullName>
        <ecNumber evidence="5">5.4.99.25</ecNumber>
    </recommendedName>
    <alternativeName>
        <fullName evidence="5">tRNA pseudouridine(55) synthase</fullName>
        <shortName evidence="5">Psi55 synthase</shortName>
    </alternativeName>
    <alternativeName>
        <fullName evidence="5">tRNA pseudouridylate synthase</fullName>
    </alternativeName>
    <alternativeName>
        <fullName evidence="5">tRNA-uridine isomerase</fullName>
    </alternativeName>
</protein>
<feature type="domain" description="tRNA pseudouridylate synthase B C-terminal" evidence="7">
    <location>
        <begin position="180"/>
        <end position="239"/>
    </location>
</feature>
<comment type="function">
    <text evidence="5">Responsible for synthesis of pseudouridine from uracil-55 in the psi GC loop of transfer RNAs.</text>
</comment>
<dbReference type="InterPro" id="IPR002501">
    <property type="entry name" value="PsdUridine_synth_N"/>
</dbReference>
<dbReference type="Pfam" id="PF01509">
    <property type="entry name" value="TruB_N"/>
    <property type="match status" value="1"/>
</dbReference>
<dbReference type="CDD" id="cd02573">
    <property type="entry name" value="PseudoU_synth_EcTruB"/>
    <property type="match status" value="1"/>
</dbReference>
<comment type="catalytic activity">
    <reaction evidence="1 5">
        <text>uridine(55) in tRNA = pseudouridine(55) in tRNA</text>
        <dbReference type="Rhea" id="RHEA:42532"/>
        <dbReference type="Rhea" id="RHEA-COMP:10101"/>
        <dbReference type="Rhea" id="RHEA-COMP:10102"/>
        <dbReference type="ChEBI" id="CHEBI:65314"/>
        <dbReference type="ChEBI" id="CHEBI:65315"/>
        <dbReference type="EC" id="5.4.99.25"/>
    </reaction>
</comment>
<dbReference type="PANTHER" id="PTHR13767">
    <property type="entry name" value="TRNA-PSEUDOURIDINE SYNTHASE"/>
    <property type="match status" value="1"/>
</dbReference>
<dbReference type="FunFam" id="3.30.2350.10:FF:000011">
    <property type="entry name" value="tRNA pseudouridine synthase B"/>
    <property type="match status" value="1"/>
</dbReference>
<dbReference type="eggNOG" id="COG0130">
    <property type="taxonomic scope" value="Bacteria"/>
</dbReference>
<dbReference type="GO" id="GO:0160148">
    <property type="term" value="F:tRNA pseudouridine(55) synthase activity"/>
    <property type="evidence" value="ECO:0007669"/>
    <property type="project" value="UniProtKB-EC"/>
</dbReference>
<dbReference type="AlphaFoldDB" id="A0A081BJG5"/>
<dbReference type="SUPFAM" id="SSF55120">
    <property type="entry name" value="Pseudouridine synthase"/>
    <property type="match status" value="1"/>
</dbReference>
<sequence length="303" mass="34193">MNGIIPLYKERGLTSHDCVNQLRKILQTKKVGHSGTLDPNVDGVLPICIGSATKVVDYLMEFGKTYRGTITLGFSTTTEDLDGEVVERTPLKEPVDEDKISDVMAMLTGEITQIPPMYSAVKVNGRKLYEYARAGETVERPARSVMIYSFVQLGKTRFDEETGQQEIHFEVKCSKGTYIRTLAVDFGRHLGLESVMSDLTRISSGGFDVKETVTIDEIKELFASEQTTYDWLYPINRALVKYPEVKLTEAQWRVVQNGVWMYANELASTEPVIALSFEGEIKCLYQLMENGKQYKPLKMISNK</sequence>
<gene>
    <name evidence="5" type="primary">truB</name>
    <name evidence="8" type="ORF">LOSG293_210070</name>
</gene>
<keyword evidence="3 5" id="KW-0819">tRNA processing</keyword>
<dbReference type="GO" id="GO:0003723">
    <property type="term" value="F:RNA binding"/>
    <property type="evidence" value="ECO:0007669"/>
    <property type="project" value="InterPro"/>
</dbReference>
<reference evidence="8" key="1">
    <citation type="journal article" date="2014" name="Genome Announc.">
        <title>Draft Genome Sequence of Lactobacillus oryzae Strain SG293T.</title>
        <authorList>
            <person name="Tanizawa Y."/>
            <person name="Fujisawa T."/>
            <person name="Mochizuki T."/>
            <person name="Kaminuma E."/>
            <person name="Nakamura Y."/>
            <person name="Tohno M."/>
        </authorList>
    </citation>
    <scope>NUCLEOTIDE SEQUENCE [LARGE SCALE GENOMIC DNA]</scope>
    <source>
        <strain evidence="8">SG293</strain>
    </source>
</reference>
<evidence type="ECO:0000259" key="7">
    <source>
        <dbReference type="Pfam" id="PF16198"/>
    </source>
</evidence>
<dbReference type="NCBIfam" id="TIGR00431">
    <property type="entry name" value="TruB"/>
    <property type="match status" value="1"/>
</dbReference>
<keyword evidence="9" id="KW-1185">Reference proteome</keyword>
<evidence type="ECO:0000256" key="5">
    <source>
        <dbReference type="HAMAP-Rule" id="MF_01080"/>
    </source>
</evidence>
<dbReference type="OrthoDB" id="9802309at2"/>
<evidence type="ECO:0000313" key="9">
    <source>
        <dbReference type="Proteomes" id="UP000028700"/>
    </source>
</evidence>
<dbReference type="HAMAP" id="MF_01080">
    <property type="entry name" value="TruB_bact"/>
    <property type="match status" value="1"/>
</dbReference>
<dbReference type="InterPro" id="IPR020103">
    <property type="entry name" value="PsdUridine_synth_cat_dom_sf"/>
</dbReference>
<dbReference type="Pfam" id="PF16198">
    <property type="entry name" value="TruB_C_2"/>
    <property type="match status" value="1"/>
</dbReference>
<dbReference type="PANTHER" id="PTHR13767:SF2">
    <property type="entry name" value="PSEUDOURIDYLATE SYNTHASE TRUB1"/>
    <property type="match status" value="1"/>
</dbReference>
<evidence type="ECO:0000256" key="2">
    <source>
        <dbReference type="ARBA" id="ARBA00005642"/>
    </source>
</evidence>
<keyword evidence="4 5" id="KW-0413">Isomerase</keyword>
<comment type="caution">
    <text evidence="8">The sequence shown here is derived from an EMBL/GenBank/DDBJ whole genome shotgun (WGS) entry which is preliminary data.</text>
</comment>
<evidence type="ECO:0000259" key="6">
    <source>
        <dbReference type="Pfam" id="PF01509"/>
    </source>
</evidence>
<feature type="domain" description="Pseudouridine synthase II N-terminal" evidence="6">
    <location>
        <begin position="23"/>
        <end position="179"/>
    </location>
</feature>
<accession>A0A081BJG5</accession>
<dbReference type="Gene3D" id="3.30.2350.10">
    <property type="entry name" value="Pseudouridine synthase"/>
    <property type="match status" value="1"/>
</dbReference>
<dbReference type="InterPro" id="IPR032819">
    <property type="entry name" value="TruB_C"/>
</dbReference>
<evidence type="ECO:0000256" key="1">
    <source>
        <dbReference type="ARBA" id="ARBA00000385"/>
    </source>
</evidence>
<dbReference type="Proteomes" id="UP000028700">
    <property type="component" value="Unassembled WGS sequence"/>
</dbReference>
<evidence type="ECO:0000256" key="3">
    <source>
        <dbReference type="ARBA" id="ARBA00022694"/>
    </source>
</evidence>
<dbReference type="EC" id="5.4.99.25" evidence="5"/>